<gene>
    <name evidence="3" type="ORF">NE237_015188</name>
</gene>
<organism evidence="3 4">
    <name type="scientific">Protea cynaroides</name>
    <dbReference type="NCBI Taxonomy" id="273540"/>
    <lineage>
        <taxon>Eukaryota</taxon>
        <taxon>Viridiplantae</taxon>
        <taxon>Streptophyta</taxon>
        <taxon>Embryophyta</taxon>
        <taxon>Tracheophyta</taxon>
        <taxon>Spermatophyta</taxon>
        <taxon>Magnoliopsida</taxon>
        <taxon>Proteales</taxon>
        <taxon>Proteaceae</taxon>
        <taxon>Protea</taxon>
    </lineage>
</organism>
<keyword evidence="2" id="KW-0812">Transmembrane</keyword>
<comment type="similarity">
    <text evidence="1">Belongs to the Luc7 family.</text>
</comment>
<dbReference type="AlphaFoldDB" id="A0A9Q0QQT4"/>
<dbReference type="GO" id="GO:0003729">
    <property type="term" value="F:mRNA binding"/>
    <property type="evidence" value="ECO:0007669"/>
    <property type="project" value="InterPro"/>
</dbReference>
<keyword evidence="2" id="KW-1133">Transmembrane helix</keyword>
<keyword evidence="4" id="KW-1185">Reference proteome</keyword>
<sequence>MLGDDKEVSHFYMVRFCPHYLFVNTRSDLGPCPWIHGLKQKESFEKSPRHDSYVPKFEAKLAYFCKKLFLDLDRKARHGWESLAQESKLLLLLQSQVGSLSNLSALEERMKNPLEQVETFGEEGQVDEAGALKRKVEMPNVESTVLTQPQNEKTMILTQERWHYVSLVSVVLRDRSLGRTFSLILSLIPSLGFAWMNPWERPVILPKTRKELQGDMLGDDKEVSHFYMVRFCPHYLFVNTRSDLGPCPWIHGLKQKESFEKSPRHDSYVPKFEAKLAYFCKKLFLDLDRKARHGWESLAQESKLLLLLQSQVGSLSNLSALEERMKNPLEQVETFGEEGQVDEAGALKRKVEMPNVESTVLTQPQNEKTMILTQERWHYVSLVSVVLRDRSLGRTFSLILSLIPSLGFAWLMIRF</sequence>
<evidence type="ECO:0000256" key="1">
    <source>
        <dbReference type="ARBA" id="ARBA00005655"/>
    </source>
</evidence>
<name>A0A9Q0QQT4_9MAGN</name>
<dbReference type="InterPro" id="IPR004882">
    <property type="entry name" value="Luc7-rel"/>
</dbReference>
<dbReference type="Proteomes" id="UP001141806">
    <property type="component" value="Unassembled WGS sequence"/>
</dbReference>
<keyword evidence="2" id="KW-0472">Membrane</keyword>
<feature type="transmembrane region" description="Helical" evidence="2">
    <location>
        <begin position="395"/>
        <end position="413"/>
    </location>
</feature>
<evidence type="ECO:0000313" key="4">
    <source>
        <dbReference type="Proteomes" id="UP001141806"/>
    </source>
</evidence>
<evidence type="ECO:0000313" key="3">
    <source>
        <dbReference type="EMBL" id="KAJ4968487.1"/>
    </source>
</evidence>
<evidence type="ECO:0000256" key="2">
    <source>
        <dbReference type="SAM" id="Phobius"/>
    </source>
</evidence>
<proteinExistence type="inferred from homology"/>
<dbReference type="GO" id="GO:0006376">
    <property type="term" value="P:mRNA splice site recognition"/>
    <property type="evidence" value="ECO:0007669"/>
    <property type="project" value="InterPro"/>
</dbReference>
<dbReference type="Pfam" id="PF03194">
    <property type="entry name" value="LUC7"/>
    <property type="match status" value="2"/>
</dbReference>
<accession>A0A9Q0QQT4</accession>
<reference evidence="3" key="1">
    <citation type="journal article" date="2023" name="Plant J.">
        <title>The genome of the king protea, Protea cynaroides.</title>
        <authorList>
            <person name="Chang J."/>
            <person name="Duong T.A."/>
            <person name="Schoeman C."/>
            <person name="Ma X."/>
            <person name="Roodt D."/>
            <person name="Barker N."/>
            <person name="Li Z."/>
            <person name="Van de Peer Y."/>
            <person name="Mizrachi E."/>
        </authorList>
    </citation>
    <scope>NUCLEOTIDE SEQUENCE</scope>
    <source>
        <tissue evidence="3">Young leaves</tissue>
    </source>
</reference>
<protein>
    <submittedName>
        <fullName evidence="3">Uncharacterized protein</fullName>
    </submittedName>
</protein>
<dbReference type="OrthoDB" id="10266921at2759"/>
<comment type="caution">
    <text evidence="3">The sequence shown here is derived from an EMBL/GenBank/DDBJ whole genome shotgun (WGS) entry which is preliminary data.</text>
</comment>
<dbReference type="EMBL" id="JAMYWD010000006">
    <property type="protein sequence ID" value="KAJ4968487.1"/>
    <property type="molecule type" value="Genomic_DNA"/>
</dbReference>
<dbReference type="PANTHER" id="PTHR12375">
    <property type="entry name" value="RNA-BINDING PROTEIN LUC7-RELATED"/>
    <property type="match status" value="1"/>
</dbReference>
<dbReference type="GO" id="GO:0005685">
    <property type="term" value="C:U1 snRNP"/>
    <property type="evidence" value="ECO:0007669"/>
    <property type="project" value="InterPro"/>
</dbReference>